<keyword evidence="3" id="KW-1185">Reference proteome</keyword>
<evidence type="ECO:0000313" key="3">
    <source>
        <dbReference type="Proteomes" id="UP000832034"/>
    </source>
</evidence>
<dbReference type="EMBL" id="CP091512">
    <property type="protein sequence ID" value="UOO92039.1"/>
    <property type="molecule type" value="Genomic_DNA"/>
</dbReference>
<proteinExistence type="predicted"/>
<evidence type="ECO:0000313" key="2">
    <source>
        <dbReference type="EMBL" id="UOO92039.1"/>
    </source>
</evidence>
<keyword evidence="1" id="KW-1133">Transmembrane helix</keyword>
<reference evidence="2" key="1">
    <citation type="submission" date="2021-12" db="EMBL/GenBank/DDBJ databases">
        <authorList>
            <person name="Veyrier F.J."/>
        </authorList>
    </citation>
    <scope>NUCLEOTIDE SEQUENCE</scope>
    <source>
        <strain evidence="2">SAG 1488-6</strain>
    </source>
</reference>
<accession>A0ABY4E9D4</accession>
<name>A0ABY4E9D4_VITST</name>
<organism evidence="2 3">
    <name type="scientific">Vitreoscilla stercoraria</name>
    <dbReference type="NCBI Taxonomy" id="61"/>
    <lineage>
        <taxon>Bacteria</taxon>
        <taxon>Pseudomonadati</taxon>
        <taxon>Pseudomonadota</taxon>
        <taxon>Betaproteobacteria</taxon>
        <taxon>Neisseriales</taxon>
        <taxon>Neisseriaceae</taxon>
        <taxon>Vitreoscilla</taxon>
    </lineage>
</organism>
<dbReference type="RefSeq" id="WP_019959310.1">
    <property type="nucleotide sequence ID" value="NZ_CP091512.1"/>
</dbReference>
<feature type="transmembrane region" description="Helical" evidence="1">
    <location>
        <begin position="26"/>
        <end position="44"/>
    </location>
</feature>
<dbReference type="Proteomes" id="UP000832034">
    <property type="component" value="Chromosome"/>
</dbReference>
<feature type="transmembrane region" description="Helical" evidence="1">
    <location>
        <begin position="56"/>
        <end position="73"/>
    </location>
</feature>
<protein>
    <submittedName>
        <fullName evidence="2">Uncharacterized protein</fullName>
    </submittedName>
</protein>
<reference evidence="2" key="2">
    <citation type="journal article" date="2022" name="Res Sq">
        <title>Evolution of multicellular longitudinally dividing oral cavity symbionts (Neisseriaceae).</title>
        <authorList>
            <person name="Nyongesa S."/>
            <person name="Weber P."/>
            <person name="Bernet E."/>
            <person name="Pullido F."/>
            <person name="Nieckarz M."/>
            <person name="Delaby M."/>
            <person name="Nieves C."/>
            <person name="Viehboeck T."/>
            <person name="Krause N."/>
            <person name="Rivera-Millot A."/>
            <person name="Nakamura A."/>
            <person name="Vischer N."/>
            <person name="VanNieuwenhze M."/>
            <person name="Brun Y."/>
            <person name="Cava F."/>
            <person name="Bulgheresi S."/>
            <person name="Veyrier F."/>
        </authorList>
    </citation>
    <scope>NUCLEOTIDE SEQUENCE</scope>
    <source>
        <strain evidence="2">SAG 1488-6</strain>
    </source>
</reference>
<evidence type="ECO:0000256" key="1">
    <source>
        <dbReference type="SAM" id="Phobius"/>
    </source>
</evidence>
<keyword evidence="1" id="KW-0472">Membrane</keyword>
<sequence>MLRSLLPLMVFCAVSVLVLIQPQMGFFIYVFTPLLLIYIGTCAWKSRHNPQLLPTLAIKMLLCFVSIASIAMIQGRHHQQARLVANEAVQSIQTYQQQHQVFPKQLQDAWQATTPLPNVSYQLDGKQAQVSYSSTFMPKTQFVYDFQNQNWRKQSF</sequence>
<keyword evidence="1" id="KW-0812">Transmembrane</keyword>
<gene>
    <name evidence="2" type="ORF">LVJ81_10455</name>
</gene>